<feature type="chain" id="PRO_5002043978" evidence="2">
    <location>
        <begin position="22"/>
        <end position="142"/>
    </location>
</feature>
<keyword evidence="2" id="KW-0732">Signal</keyword>
<reference evidence="3" key="2">
    <citation type="journal article" date="2015" name="Data Brief">
        <title>Shoot transcriptome of the giant reed, Arundo donax.</title>
        <authorList>
            <person name="Barrero R.A."/>
            <person name="Guerrero F.D."/>
            <person name="Moolhuijzen P."/>
            <person name="Goolsby J.A."/>
            <person name="Tidwell J."/>
            <person name="Bellgard S.E."/>
            <person name="Bellgard M.I."/>
        </authorList>
    </citation>
    <scope>NUCLEOTIDE SEQUENCE</scope>
    <source>
        <tissue evidence="3">Shoot tissue taken approximately 20 cm above the soil surface</tissue>
    </source>
</reference>
<evidence type="ECO:0000313" key="3">
    <source>
        <dbReference type="EMBL" id="JAD93860.1"/>
    </source>
</evidence>
<proteinExistence type="predicted"/>
<accession>A0A0A9E7I8</accession>
<protein>
    <submittedName>
        <fullName evidence="3">Uncharacterized protein</fullName>
    </submittedName>
</protein>
<evidence type="ECO:0000256" key="2">
    <source>
        <dbReference type="SAM" id="SignalP"/>
    </source>
</evidence>
<feature type="region of interest" description="Disordered" evidence="1">
    <location>
        <begin position="91"/>
        <end position="142"/>
    </location>
</feature>
<dbReference type="EMBL" id="GBRH01204035">
    <property type="protein sequence ID" value="JAD93860.1"/>
    <property type="molecule type" value="Transcribed_RNA"/>
</dbReference>
<feature type="signal peptide" evidence="2">
    <location>
        <begin position="1"/>
        <end position="21"/>
    </location>
</feature>
<dbReference type="AlphaFoldDB" id="A0A0A9E7I8"/>
<reference evidence="3" key="1">
    <citation type="submission" date="2014-09" db="EMBL/GenBank/DDBJ databases">
        <authorList>
            <person name="Magalhaes I.L.F."/>
            <person name="Oliveira U."/>
            <person name="Santos F.R."/>
            <person name="Vidigal T.H.D.A."/>
            <person name="Brescovit A.D."/>
            <person name="Santos A.J."/>
        </authorList>
    </citation>
    <scope>NUCLEOTIDE SEQUENCE</scope>
    <source>
        <tissue evidence="3">Shoot tissue taken approximately 20 cm above the soil surface</tissue>
    </source>
</reference>
<evidence type="ECO:0000256" key="1">
    <source>
        <dbReference type="SAM" id="MobiDB-lite"/>
    </source>
</evidence>
<name>A0A0A9E7I8_ARUDO</name>
<organism evidence="3">
    <name type="scientific">Arundo donax</name>
    <name type="common">Giant reed</name>
    <name type="synonym">Donax arundinaceus</name>
    <dbReference type="NCBI Taxonomy" id="35708"/>
    <lineage>
        <taxon>Eukaryota</taxon>
        <taxon>Viridiplantae</taxon>
        <taxon>Streptophyta</taxon>
        <taxon>Embryophyta</taxon>
        <taxon>Tracheophyta</taxon>
        <taxon>Spermatophyta</taxon>
        <taxon>Magnoliopsida</taxon>
        <taxon>Liliopsida</taxon>
        <taxon>Poales</taxon>
        <taxon>Poaceae</taxon>
        <taxon>PACMAD clade</taxon>
        <taxon>Arundinoideae</taxon>
        <taxon>Arundineae</taxon>
        <taxon>Arundo</taxon>
    </lineage>
</organism>
<sequence>MGRETQWGWLVFAAGPHVVMSHCHCVVAGARSSSIQPQKLTKPWPPWLRAQVTAAGPEHRGISRRSWSRMTPADLRGLRAITGVLHLASPEQAPHNAPRWSPSTEQAPHNAPTWSRARAGERAHEGAAVAVAGGERERRLGQ</sequence>